<organism evidence="2 3">
    <name type="scientific">Mytilus galloprovincialis</name>
    <name type="common">Mediterranean mussel</name>
    <dbReference type="NCBI Taxonomy" id="29158"/>
    <lineage>
        <taxon>Eukaryota</taxon>
        <taxon>Metazoa</taxon>
        <taxon>Spiralia</taxon>
        <taxon>Lophotrochozoa</taxon>
        <taxon>Mollusca</taxon>
        <taxon>Bivalvia</taxon>
        <taxon>Autobranchia</taxon>
        <taxon>Pteriomorphia</taxon>
        <taxon>Mytilida</taxon>
        <taxon>Mytiloidea</taxon>
        <taxon>Mytilidae</taxon>
        <taxon>Mytilinae</taxon>
        <taxon>Mytilus</taxon>
    </lineage>
</organism>
<evidence type="ECO:0000313" key="3">
    <source>
        <dbReference type="Proteomes" id="UP000596742"/>
    </source>
</evidence>
<evidence type="ECO:0000313" key="2">
    <source>
        <dbReference type="EMBL" id="VDI25783.1"/>
    </source>
</evidence>
<evidence type="ECO:0000256" key="1">
    <source>
        <dbReference type="SAM" id="MobiDB-lite"/>
    </source>
</evidence>
<feature type="compositionally biased region" description="Basic and acidic residues" evidence="1">
    <location>
        <begin position="43"/>
        <end position="52"/>
    </location>
</feature>
<reference evidence="2" key="1">
    <citation type="submission" date="2018-11" db="EMBL/GenBank/DDBJ databases">
        <authorList>
            <person name="Alioto T."/>
            <person name="Alioto T."/>
        </authorList>
    </citation>
    <scope>NUCLEOTIDE SEQUENCE</scope>
</reference>
<dbReference type="EMBL" id="UYJE01004183">
    <property type="protein sequence ID" value="VDI25783.1"/>
    <property type="molecule type" value="Genomic_DNA"/>
</dbReference>
<feature type="region of interest" description="Disordered" evidence="1">
    <location>
        <begin position="228"/>
        <end position="266"/>
    </location>
</feature>
<protein>
    <submittedName>
        <fullName evidence="2">Uncharacterized protein</fullName>
    </submittedName>
</protein>
<dbReference type="Proteomes" id="UP000596742">
    <property type="component" value="Unassembled WGS sequence"/>
</dbReference>
<name>A0A8B6DVF5_MYTGA</name>
<keyword evidence="3" id="KW-1185">Reference proteome</keyword>
<gene>
    <name evidence="2" type="ORF">MGAL_10B035610</name>
</gene>
<accession>A0A8B6DVF5</accession>
<feature type="region of interest" description="Disordered" evidence="1">
    <location>
        <begin position="33"/>
        <end position="60"/>
    </location>
</feature>
<dbReference type="AlphaFoldDB" id="A0A8B6DVF5"/>
<sequence length="303" mass="35778">MYCIVLRILVLSDNTRKSHHWRLASRVSCGKEEFGARHRRHAKQDAETHDFSDSDTPSDEYLLKPEHEEVKRDLSRPSSAMSKILDYTMQHGDHRYSSKISRPDEKKSLFQTECDDQDKVQDFASDRQSKPENIHRTDKLGYTKPSIRLNVEENIDSRDYSRHQATQHQNHSWDGSKVPMKILKTVIIHVTIIQIRRHHSWDGSKVPMKTLKNVIIHETIIHISKHHRWEGSKDPIEHKPRTERPVPVPRRHQRLESHTPSTIIPRRIPSPEIQHRIRIPSPEIRRRIPLPEIQRRIPSPEIF</sequence>
<feature type="compositionally biased region" description="Basic and acidic residues" evidence="1">
    <location>
        <begin position="229"/>
        <end position="244"/>
    </location>
</feature>
<proteinExistence type="predicted"/>
<comment type="caution">
    <text evidence="2">The sequence shown here is derived from an EMBL/GenBank/DDBJ whole genome shotgun (WGS) entry which is preliminary data.</text>
</comment>